<gene>
    <name evidence="1" type="ORF">GRFL_1429</name>
</gene>
<evidence type="ECO:0000313" key="2">
    <source>
        <dbReference type="Proteomes" id="UP000186230"/>
    </source>
</evidence>
<evidence type="ECO:0000313" key="1">
    <source>
        <dbReference type="EMBL" id="APU68153.1"/>
    </source>
</evidence>
<organism evidence="1 2">
    <name type="scientific">Christiangramia flava JLT2011</name>
    <dbReference type="NCBI Taxonomy" id="1229726"/>
    <lineage>
        <taxon>Bacteria</taxon>
        <taxon>Pseudomonadati</taxon>
        <taxon>Bacteroidota</taxon>
        <taxon>Flavobacteriia</taxon>
        <taxon>Flavobacteriales</taxon>
        <taxon>Flavobacteriaceae</taxon>
        <taxon>Christiangramia</taxon>
    </lineage>
</organism>
<sequence length="433" mass="49291">MKNKKSVSKKYKTFKGLMLVSLGVIVLGFTQFSYCQVIEGKDYSSRSDVDHTFDMAGEDIFGQRFPSENFTYPDKVTGINVNALTTSRHNSSKMYQTHPQWTADGKYIIFSSNRTAQEGKGRQYYAVSMENYEIVQITTGDSGRNFHLGWNSGKAYFMRDNNIVELDLDRLLKDSEKDAVNEPENYEKILAKIPDSIGPSGIGLDAKETRVFYSAKIDERTSAIYSTEFKSGKTEKLKEVPFRIGHLQANPYVSGEVMYCWETGGDSPQRMWYLTVKDNGDVNNRPVFEESDTDWVTHEVFMGPDHILFNVMGHLDRLQKNKTGIFSLNLRTNKLQYHGQADGGGYWHVNASKDGKWIAGDTFDGRLYRINALDSTDVKLLTQGHRLLSKSPFTSEAHMHQSVSPDGKWVLFNSSYFTDNDIMLMPFRPDNTK</sequence>
<dbReference type="STRING" id="1229726.GRFL_1429"/>
<dbReference type="InterPro" id="IPR011659">
    <property type="entry name" value="WD40"/>
</dbReference>
<accession>A0A1L7I4R7</accession>
<dbReference type="AlphaFoldDB" id="A0A1L7I4R7"/>
<protein>
    <submittedName>
        <fullName evidence="1">Uncharacterized protein</fullName>
    </submittedName>
</protein>
<dbReference type="Pfam" id="PF07676">
    <property type="entry name" value="PD40"/>
    <property type="match status" value="1"/>
</dbReference>
<dbReference type="RefSeq" id="WP_083643957.1">
    <property type="nucleotide sequence ID" value="NZ_AMRU01000001.1"/>
</dbReference>
<dbReference type="Proteomes" id="UP000186230">
    <property type="component" value="Chromosome"/>
</dbReference>
<dbReference type="EMBL" id="CP016359">
    <property type="protein sequence ID" value="APU68153.1"/>
    <property type="molecule type" value="Genomic_DNA"/>
</dbReference>
<dbReference type="InterPro" id="IPR015943">
    <property type="entry name" value="WD40/YVTN_repeat-like_dom_sf"/>
</dbReference>
<dbReference type="SUPFAM" id="SSF82171">
    <property type="entry name" value="DPP6 N-terminal domain-like"/>
    <property type="match status" value="1"/>
</dbReference>
<reference evidence="1 2" key="1">
    <citation type="submission" date="2016-07" db="EMBL/GenBank/DDBJ databases">
        <title>Multi-omics approach to identify versatile polysaccharide utilization systems of a marine flavobacterium Gramella flava.</title>
        <authorList>
            <person name="Tang K."/>
        </authorList>
    </citation>
    <scope>NUCLEOTIDE SEQUENCE [LARGE SCALE GENOMIC DNA]</scope>
    <source>
        <strain evidence="1 2">JLT2011</strain>
    </source>
</reference>
<name>A0A1L7I4R7_9FLAO</name>
<dbReference type="Gene3D" id="2.130.10.10">
    <property type="entry name" value="YVTN repeat-like/Quinoprotein amine dehydrogenase"/>
    <property type="match status" value="1"/>
</dbReference>
<keyword evidence="2" id="KW-1185">Reference proteome</keyword>
<proteinExistence type="predicted"/>
<dbReference type="KEGG" id="gfl:GRFL_1429"/>